<keyword evidence="3" id="KW-1185">Reference proteome</keyword>
<accession>A0ABS1ZCT1</accession>
<dbReference type="SUPFAM" id="SSF56091">
    <property type="entry name" value="DNA ligase/mRNA capping enzyme, catalytic domain"/>
    <property type="match status" value="1"/>
</dbReference>
<evidence type="ECO:0000313" key="3">
    <source>
        <dbReference type="Proteomes" id="UP000809529"/>
    </source>
</evidence>
<dbReference type="GO" id="GO:0016874">
    <property type="term" value="F:ligase activity"/>
    <property type="evidence" value="ECO:0007669"/>
    <property type="project" value="UniProtKB-KW"/>
</dbReference>
<organism evidence="2 3">
    <name type="scientific">Pseudomonas weihenstephanensis</name>
    <dbReference type="NCBI Taxonomy" id="1608994"/>
    <lineage>
        <taxon>Bacteria</taxon>
        <taxon>Pseudomonadati</taxon>
        <taxon>Pseudomonadota</taxon>
        <taxon>Gammaproteobacteria</taxon>
        <taxon>Pseudomonadales</taxon>
        <taxon>Pseudomonadaceae</taxon>
        <taxon>Pseudomonas</taxon>
    </lineage>
</organism>
<dbReference type="PANTHER" id="PTHR43883">
    <property type="entry name" value="SLR0207 PROTEIN"/>
    <property type="match status" value="1"/>
</dbReference>
<comment type="caution">
    <text evidence="2">The sequence shown here is derived from an EMBL/GenBank/DDBJ whole genome shotgun (WGS) entry which is preliminary data.</text>
</comment>
<evidence type="ECO:0000313" key="2">
    <source>
        <dbReference type="EMBL" id="MBM1194259.1"/>
    </source>
</evidence>
<dbReference type="EMBL" id="JAAEBW010000002">
    <property type="protein sequence ID" value="MBM1194259.1"/>
    <property type="molecule type" value="Genomic_DNA"/>
</dbReference>
<proteinExistence type="predicted"/>
<dbReference type="PANTHER" id="PTHR43883:SF1">
    <property type="entry name" value="GLUCONOKINASE"/>
    <property type="match status" value="1"/>
</dbReference>
<dbReference type="Proteomes" id="UP000809529">
    <property type="component" value="Unassembled WGS sequence"/>
</dbReference>
<feature type="domain" description="RNA ligase" evidence="1">
    <location>
        <begin position="40"/>
        <end position="203"/>
    </location>
</feature>
<dbReference type="RefSeq" id="WP_203302178.1">
    <property type="nucleotide sequence ID" value="NZ_JAAEBW010000002.1"/>
</dbReference>
<dbReference type="Gene3D" id="3.30.470.30">
    <property type="entry name" value="DNA ligase/mRNA capping enzyme"/>
    <property type="match status" value="1"/>
</dbReference>
<reference evidence="2 3" key="1">
    <citation type="submission" date="2020-01" db="EMBL/GenBank/DDBJ databases">
        <title>Comparative genomics of meat spoilage bacteria.</title>
        <authorList>
            <person name="Hilgarth M."/>
            <person name="Vogel R.F."/>
        </authorList>
    </citation>
    <scope>NUCLEOTIDE SEQUENCE [LARGE SCALE GENOMIC DNA]</scope>
    <source>
        <strain evidence="2 3">TMW2.2077</strain>
    </source>
</reference>
<name>A0ABS1ZCT1_9PSED</name>
<sequence>MTDFFRFPSTQHIAWLGGGDIPRDDKILSPDEAAELLAGDVVVEEKLDGANLGFSLTLDGALRAQNRGQYLVEPHAGQFVRLPSWLAHHGASLKTVLTPNMIVFGEWCAARHSLDYSALPDWFLLFDVYDRDAGRFWSTPRRDALAQEAGLLTVPCLAQGPTTMAELKRIVLSTASRYRSGQPLEGVVVRRESSVWCEARAKLVRPDFTQAIDTHWSRRAIEWNRVEYSVGAPRTT</sequence>
<keyword evidence="2" id="KW-0436">Ligase</keyword>
<dbReference type="InterPro" id="IPR021122">
    <property type="entry name" value="RNA_ligase_dom_REL/Rnl2"/>
</dbReference>
<protein>
    <submittedName>
        <fullName evidence="2">RNA ligase family protein</fullName>
    </submittedName>
</protein>
<dbReference type="Pfam" id="PF09414">
    <property type="entry name" value="RNA_ligase"/>
    <property type="match status" value="1"/>
</dbReference>
<gene>
    <name evidence="2" type="ORF">GYN02_03580</name>
</gene>
<dbReference type="InterPro" id="IPR052732">
    <property type="entry name" value="Cell-binding_unc_protein"/>
</dbReference>
<evidence type="ECO:0000259" key="1">
    <source>
        <dbReference type="Pfam" id="PF09414"/>
    </source>
</evidence>